<feature type="compositionally biased region" description="Basic and acidic residues" evidence="7">
    <location>
        <begin position="35"/>
        <end position="45"/>
    </location>
</feature>
<dbReference type="AlphaFoldDB" id="Q11DW4"/>
<evidence type="ECO:0000256" key="5">
    <source>
        <dbReference type="ARBA" id="ARBA00023237"/>
    </source>
</evidence>
<feature type="chain" id="PRO_5004180229" description="Lipoprotein" evidence="8">
    <location>
        <begin position="21"/>
        <end position="68"/>
    </location>
</feature>
<name>Q11DW4_CHESB</name>
<protein>
    <recommendedName>
        <fullName evidence="10">Lipoprotein</fullName>
    </recommendedName>
</protein>
<evidence type="ECO:0000256" key="6">
    <source>
        <dbReference type="ARBA" id="ARBA00023288"/>
    </source>
</evidence>
<evidence type="ECO:0000313" key="9">
    <source>
        <dbReference type="EMBL" id="ABG64411.1"/>
    </source>
</evidence>
<evidence type="ECO:0000256" key="8">
    <source>
        <dbReference type="SAM" id="SignalP"/>
    </source>
</evidence>
<comment type="subcellular location">
    <subcellularLocation>
        <location evidence="1">Cell outer membrane</location>
        <topology evidence="1">Lipid-anchor</topology>
    </subcellularLocation>
</comment>
<dbReference type="HOGENOM" id="CLU_2789064_0_0_5"/>
<keyword evidence="4" id="KW-0564">Palmitate</keyword>
<dbReference type="NCBIfam" id="NF047847">
    <property type="entry name" value="SS_mature_LptM"/>
    <property type="match status" value="1"/>
</dbReference>
<dbReference type="KEGG" id="mes:Meso_3039"/>
<keyword evidence="3" id="KW-0472">Membrane</keyword>
<dbReference type="STRING" id="266779.Meso_3039"/>
<accession>Q11DW4</accession>
<evidence type="ECO:0000256" key="3">
    <source>
        <dbReference type="ARBA" id="ARBA00023136"/>
    </source>
</evidence>
<dbReference type="eggNOG" id="ENOG5031WSH">
    <property type="taxonomic scope" value="Bacteria"/>
</dbReference>
<gene>
    <name evidence="9" type="ordered locus">Meso_3039</name>
</gene>
<proteinExistence type="predicted"/>
<dbReference type="PROSITE" id="PS51257">
    <property type="entry name" value="PROKAR_LIPOPROTEIN"/>
    <property type="match status" value="1"/>
</dbReference>
<dbReference type="Pfam" id="PF13627">
    <property type="entry name" value="LptM_cons"/>
    <property type="match status" value="1"/>
</dbReference>
<dbReference type="GO" id="GO:0009279">
    <property type="term" value="C:cell outer membrane"/>
    <property type="evidence" value="ECO:0007669"/>
    <property type="project" value="UniProtKB-SubCell"/>
</dbReference>
<evidence type="ECO:0008006" key="10">
    <source>
        <dbReference type="Google" id="ProtNLM"/>
    </source>
</evidence>
<feature type="signal peptide" evidence="8">
    <location>
        <begin position="1"/>
        <end position="20"/>
    </location>
</feature>
<sequence precursor="true">MKVKATLTLLVLGLAVGLSACGRKGPLDTPYEAAVEARREAERNDQPVPPEPQRPATNRPFILDRLIQ</sequence>
<evidence type="ECO:0000256" key="7">
    <source>
        <dbReference type="SAM" id="MobiDB-lite"/>
    </source>
</evidence>
<organism evidence="9">
    <name type="scientific">Chelativorans sp. (strain BNC1)</name>
    <dbReference type="NCBI Taxonomy" id="266779"/>
    <lineage>
        <taxon>Bacteria</taxon>
        <taxon>Pseudomonadati</taxon>
        <taxon>Pseudomonadota</taxon>
        <taxon>Alphaproteobacteria</taxon>
        <taxon>Hyphomicrobiales</taxon>
        <taxon>Phyllobacteriaceae</taxon>
        <taxon>Chelativorans</taxon>
    </lineage>
</organism>
<feature type="region of interest" description="Disordered" evidence="7">
    <location>
        <begin position="35"/>
        <end position="68"/>
    </location>
</feature>
<dbReference type="InterPro" id="IPR032831">
    <property type="entry name" value="LptM_cons"/>
</dbReference>
<keyword evidence="5" id="KW-0998">Cell outer membrane</keyword>
<evidence type="ECO:0000256" key="2">
    <source>
        <dbReference type="ARBA" id="ARBA00022729"/>
    </source>
</evidence>
<reference evidence="9" key="1">
    <citation type="submission" date="2006-06" db="EMBL/GenBank/DDBJ databases">
        <title>Complete sequence of chromosome of Chelativorans sp. BNC1.</title>
        <authorList>
            <consortium name="US DOE Joint Genome Institute"/>
            <person name="Copeland A."/>
            <person name="Lucas S."/>
            <person name="Lapidus A."/>
            <person name="Barry K."/>
            <person name="Detter J.C."/>
            <person name="Glavina del Rio T."/>
            <person name="Hammon N."/>
            <person name="Israni S."/>
            <person name="Dalin E."/>
            <person name="Tice H."/>
            <person name="Pitluck S."/>
            <person name="Chertkov O."/>
            <person name="Brettin T."/>
            <person name="Bruce D."/>
            <person name="Han C."/>
            <person name="Tapia R."/>
            <person name="Gilna P."/>
            <person name="Schmutz J."/>
            <person name="Larimer F."/>
            <person name="Land M."/>
            <person name="Hauser L."/>
            <person name="Kyrpides N."/>
            <person name="Mikhailova N."/>
            <person name="Richardson P."/>
        </authorList>
    </citation>
    <scope>NUCLEOTIDE SEQUENCE</scope>
    <source>
        <strain evidence="9">BNC1</strain>
    </source>
</reference>
<keyword evidence="6" id="KW-0449">Lipoprotein</keyword>
<keyword evidence="2 8" id="KW-0732">Signal</keyword>
<evidence type="ECO:0000256" key="1">
    <source>
        <dbReference type="ARBA" id="ARBA00004459"/>
    </source>
</evidence>
<evidence type="ECO:0000256" key="4">
    <source>
        <dbReference type="ARBA" id="ARBA00023139"/>
    </source>
</evidence>
<dbReference type="EMBL" id="CP000390">
    <property type="protein sequence ID" value="ABG64411.1"/>
    <property type="molecule type" value="Genomic_DNA"/>
</dbReference>